<reference evidence="2" key="1">
    <citation type="submission" date="2020-10" db="EMBL/GenBank/DDBJ databases">
        <authorList>
            <person name="Kadnikov V."/>
            <person name="Beletsky A.V."/>
            <person name="Mardanov A.V."/>
            <person name="Karnachuk O.V."/>
            <person name="Ravin N.V."/>
        </authorList>
    </citation>
    <scope>NUCLEOTIDE SEQUENCE</scope>
    <source>
        <strain evidence="2">Bu02</strain>
    </source>
</reference>
<dbReference type="InterPro" id="IPR012851">
    <property type="entry name" value="Spore_coat_CotF-like"/>
</dbReference>
<feature type="compositionally biased region" description="Polar residues" evidence="1">
    <location>
        <begin position="166"/>
        <end position="205"/>
    </location>
</feature>
<dbReference type="Gene3D" id="1.20.1260.10">
    <property type="match status" value="1"/>
</dbReference>
<gene>
    <name evidence="2" type="ORF">IMF26_10635</name>
</gene>
<accession>A0AAT9LCT1</accession>
<keyword evidence="2" id="KW-0167">Capsid protein</keyword>
<organism evidence="2">
    <name type="scientific">Candidatus Fermentithermobacillus carboniphilus</name>
    <dbReference type="NCBI Taxonomy" id="3085328"/>
    <lineage>
        <taxon>Bacteria</taxon>
        <taxon>Bacillati</taxon>
        <taxon>Bacillota</taxon>
        <taxon>Candidatus Fermentithermobacillia</taxon>
        <taxon>Candidatus Fermentithermobacillales</taxon>
        <taxon>Candidatus Fermentithermobacillaceae</taxon>
        <taxon>Candidatus Fermentithermobacillus</taxon>
    </lineage>
</organism>
<dbReference type="InterPro" id="IPR012347">
    <property type="entry name" value="Ferritin-like"/>
</dbReference>
<reference evidence="2" key="2">
    <citation type="journal article" date="2023" name="Biology">
        <title>Prokaryotic Life Associated with Coal-Fire Gas Vents Revealed by Metagenomics.</title>
        <authorList>
            <person name="Kadnikov V.V."/>
            <person name="Mardanov A.V."/>
            <person name="Beletsky A.V."/>
            <person name="Karnachuk O.V."/>
            <person name="Ravin N.V."/>
        </authorList>
    </citation>
    <scope>NUCLEOTIDE SEQUENCE</scope>
    <source>
        <strain evidence="2">Bu02</strain>
    </source>
</reference>
<dbReference type="Pfam" id="PF07875">
    <property type="entry name" value="Coat_F"/>
    <property type="match status" value="1"/>
</dbReference>
<feature type="compositionally biased region" description="Low complexity" evidence="1">
    <location>
        <begin position="232"/>
        <end position="248"/>
    </location>
</feature>
<sequence length="338" mass="34961">MSQMFGTTGQRVLTDREIAEDILTSHKYLSNYYYAPAILESMDPGLRSTFQQIHNDTQSEAKQVFDYLNARGWYRPRQADAQSVTELRNIAEESRQIVSALSSGGQKFGTTGGVTGQTVIGQTGIDVQTGFGRPATQGIAMGGTTGGTWGGTAGAASVGQTWQSTAGQGNLQAGTGWQPSYSQPGQWTGTQAGEGQSGMGPSSVAQWARWGGQPSWTGLQSGGWSGHGGVTAGTAGAASAGQTWQSAGPSTWQAGTGWQPSYSQPGHWTGTQAGEGQSGMGPSSLAQWARWGGQPSWTGTQSGSLIGQTGVAGATGITGGFQSTGAYAQSDIRNRELS</sequence>
<feature type="region of interest" description="Disordered" evidence="1">
    <location>
        <begin position="166"/>
        <end position="284"/>
    </location>
</feature>
<dbReference type="EMBL" id="CP062796">
    <property type="protein sequence ID" value="QUL98447.1"/>
    <property type="molecule type" value="Genomic_DNA"/>
</dbReference>
<proteinExistence type="predicted"/>
<dbReference type="AlphaFoldDB" id="A0AAT9LCT1"/>
<keyword evidence="2" id="KW-0946">Virion</keyword>
<feature type="compositionally biased region" description="Polar residues" evidence="1">
    <location>
        <begin position="249"/>
        <end position="284"/>
    </location>
</feature>
<evidence type="ECO:0000256" key="1">
    <source>
        <dbReference type="SAM" id="MobiDB-lite"/>
    </source>
</evidence>
<protein>
    <submittedName>
        <fullName evidence="2">Spore coat protein</fullName>
    </submittedName>
</protein>
<dbReference type="KEGG" id="fcz:IMF26_10635"/>
<evidence type="ECO:0000313" key="2">
    <source>
        <dbReference type="EMBL" id="QUL98447.1"/>
    </source>
</evidence>
<feature type="compositionally biased region" description="Gly residues" evidence="1">
    <location>
        <begin position="220"/>
        <end position="231"/>
    </location>
</feature>
<name>A0AAT9LCT1_9FIRM</name>